<protein>
    <submittedName>
        <fullName evidence="1">Uncharacterized protein</fullName>
    </submittedName>
</protein>
<organism evidence="1 2">
    <name type="scientific">Mycobacteroides chelonae</name>
    <name type="common">Mycobacterium chelonae</name>
    <dbReference type="NCBI Taxonomy" id="1774"/>
    <lineage>
        <taxon>Bacteria</taxon>
        <taxon>Bacillati</taxon>
        <taxon>Actinomycetota</taxon>
        <taxon>Actinomycetes</taxon>
        <taxon>Mycobacteriales</taxon>
        <taxon>Mycobacteriaceae</taxon>
        <taxon>Mycobacteroides</taxon>
    </lineage>
</organism>
<reference evidence="1 2" key="1">
    <citation type="submission" date="2016-10" db="EMBL/GenBank/DDBJ databases">
        <title>Evaluation of Human, Veterinary and Environmental Mycobacterium chelonae Isolates by Core Genome Phylogenomic Analysis, Targeted Gene Comparison, and Anti-microbial Susceptibility Patterns: A Tale of Mistaken Identities.</title>
        <authorList>
            <person name="Fogelson S.B."/>
            <person name="Camus A.C."/>
            <person name="Lorenz W."/>
            <person name="Vasireddy R."/>
            <person name="Vasireddy S."/>
            <person name="Smith T."/>
            <person name="Brown-Elliott B.A."/>
            <person name="Wallace R.J.Jr."/>
            <person name="Hasan N.A."/>
            <person name="Reischl U."/>
            <person name="Sanchez S."/>
        </authorList>
    </citation>
    <scope>NUCLEOTIDE SEQUENCE [LARGE SCALE GENOMIC DNA]</scope>
    <source>
        <strain evidence="1 2">15515</strain>
    </source>
</reference>
<proteinExistence type="predicted"/>
<accession>A0A1S1LTV8</accession>
<gene>
    <name evidence="1" type="ORF">BKG82_12540</name>
</gene>
<evidence type="ECO:0000313" key="1">
    <source>
        <dbReference type="EMBL" id="OHU58385.1"/>
    </source>
</evidence>
<dbReference type="EMBL" id="MLIQ01000013">
    <property type="protein sequence ID" value="OHU58385.1"/>
    <property type="molecule type" value="Genomic_DNA"/>
</dbReference>
<dbReference type="AlphaFoldDB" id="A0A1S1LTV8"/>
<name>A0A1S1LTV8_MYCCH</name>
<sequence length="481" mass="52115">MVVVYDTGRQVLDDGAKIRDFCGYWEILKTHQGELSQADVDLSGLPMDRSAADFEAAYYKEADINLKVIRESGDHLQDAVTGGTEQVGLIGETERLSQYVKGHAADAAWEKYKTNTEQLQANLQKLKDAQEAVKGVDDNLYFGLNKKQDEYTAAITLMIEGTIQNNPTDFANRLTTGAAAISANNTGVEGSDKHLYAWHGSPGVNWPARQVKDDLRTSVIGAFATAIAAFNDANTSMDQFVTDNYTILRQALNIGENGPAVGNPLTPEEQDQVGQWSQYSLEAGGGDCSRWALASALANKYGTREGPNGKEINLPADVQNKLMDGMPLHFPPNRAEIDQITRWQGVQIYDPGAERDGFPGGPGLMTQQLQSLGIDSAVNNATSSSPEAVTELTNQMTADLQAGRQVIVNGSVSPGGGHFLSISRVTFDDNGQPQYWVNDSNRTSAGTRNGGTLPYPCDRATLERFLRNRTAAPPGYSTVPF</sequence>
<comment type="caution">
    <text evidence="1">The sequence shown here is derived from an EMBL/GenBank/DDBJ whole genome shotgun (WGS) entry which is preliminary data.</text>
</comment>
<dbReference type="Proteomes" id="UP000180043">
    <property type="component" value="Unassembled WGS sequence"/>
</dbReference>
<evidence type="ECO:0000313" key="2">
    <source>
        <dbReference type="Proteomes" id="UP000180043"/>
    </source>
</evidence>